<evidence type="ECO:0000259" key="4">
    <source>
        <dbReference type="SMART" id="SM00244"/>
    </source>
</evidence>
<feature type="coiled-coil region" evidence="1">
    <location>
        <begin position="236"/>
        <end position="272"/>
    </location>
</feature>
<feature type="domain" description="Band 7" evidence="4">
    <location>
        <begin position="57"/>
        <end position="244"/>
    </location>
</feature>
<dbReference type="PRINTS" id="PR00679">
    <property type="entry name" value="PROHIBITIN"/>
</dbReference>
<dbReference type="SUPFAM" id="SSF117892">
    <property type="entry name" value="Band 7/SPFH domain"/>
    <property type="match status" value="1"/>
</dbReference>
<dbReference type="InterPro" id="IPR001107">
    <property type="entry name" value="Band_7"/>
</dbReference>
<organism evidence="5">
    <name type="scientific">hydrothermal vent metagenome</name>
    <dbReference type="NCBI Taxonomy" id="652676"/>
    <lineage>
        <taxon>unclassified sequences</taxon>
        <taxon>metagenomes</taxon>
        <taxon>ecological metagenomes</taxon>
    </lineage>
</organism>
<keyword evidence="5" id="KW-0378">Hydrolase</keyword>
<dbReference type="CDD" id="cd03401">
    <property type="entry name" value="SPFH_prohibitin"/>
    <property type="match status" value="1"/>
</dbReference>
<evidence type="ECO:0000313" key="5">
    <source>
        <dbReference type="EMBL" id="SFV70218.1"/>
    </source>
</evidence>
<dbReference type="SMART" id="SM00244">
    <property type="entry name" value="PHB"/>
    <property type="match status" value="1"/>
</dbReference>
<evidence type="ECO:0000256" key="1">
    <source>
        <dbReference type="SAM" id="Coils"/>
    </source>
</evidence>
<keyword evidence="3" id="KW-0472">Membrane</keyword>
<dbReference type="GO" id="GO:0008233">
    <property type="term" value="F:peptidase activity"/>
    <property type="evidence" value="ECO:0007669"/>
    <property type="project" value="UniProtKB-KW"/>
</dbReference>
<name>A0A1W1CWG0_9ZZZZ</name>
<keyword evidence="1" id="KW-0175">Coiled coil</keyword>
<reference evidence="5" key="1">
    <citation type="submission" date="2016-10" db="EMBL/GenBank/DDBJ databases">
        <authorList>
            <person name="de Groot N.N."/>
        </authorList>
    </citation>
    <scope>NUCLEOTIDE SEQUENCE</scope>
</reference>
<feature type="compositionally biased region" description="Low complexity" evidence="2">
    <location>
        <begin position="15"/>
        <end position="30"/>
    </location>
</feature>
<dbReference type="Gene3D" id="3.30.479.30">
    <property type="entry name" value="Band 7 domain"/>
    <property type="match status" value="1"/>
</dbReference>
<evidence type="ECO:0000256" key="3">
    <source>
        <dbReference type="SAM" id="Phobius"/>
    </source>
</evidence>
<feature type="region of interest" description="Disordered" evidence="2">
    <location>
        <begin position="1"/>
        <end position="31"/>
    </location>
</feature>
<keyword evidence="3" id="KW-0812">Transmembrane</keyword>
<dbReference type="EMBL" id="FPHI01000045">
    <property type="protein sequence ID" value="SFV70218.1"/>
    <property type="molecule type" value="Genomic_DNA"/>
</dbReference>
<dbReference type="PANTHER" id="PTHR23222">
    <property type="entry name" value="PROHIBITIN"/>
    <property type="match status" value="1"/>
</dbReference>
<feature type="transmembrane region" description="Helical" evidence="3">
    <location>
        <begin position="39"/>
        <end position="56"/>
    </location>
</feature>
<dbReference type="InterPro" id="IPR000163">
    <property type="entry name" value="Prohibitin"/>
</dbReference>
<evidence type="ECO:0000256" key="2">
    <source>
        <dbReference type="SAM" id="MobiDB-lite"/>
    </source>
</evidence>
<dbReference type="PANTHER" id="PTHR23222:SF0">
    <property type="entry name" value="PROHIBITIN 1"/>
    <property type="match status" value="1"/>
</dbReference>
<gene>
    <name evidence="5" type="ORF">MNB_SV-3-770</name>
</gene>
<keyword evidence="5" id="KW-0645">Protease</keyword>
<protein>
    <submittedName>
        <fullName evidence="5">Membrane protease family protein HP0248</fullName>
    </submittedName>
</protein>
<keyword evidence="3" id="KW-1133">Transmembrane helix</keyword>
<dbReference type="GO" id="GO:0016020">
    <property type="term" value="C:membrane"/>
    <property type="evidence" value="ECO:0007669"/>
    <property type="project" value="InterPro"/>
</dbReference>
<dbReference type="Pfam" id="PF01145">
    <property type="entry name" value="Band_7"/>
    <property type="match status" value="1"/>
</dbReference>
<proteinExistence type="predicted"/>
<accession>A0A1W1CWG0</accession>
<dbReference type="InterPro" id="IPR036013">
    <property type="entry name" value="Band_7/SPFH_dom_sf"/>
</dbReference>
<dbReference type="GO" id="GO:0006508">
    <property type="term" value="P:proteolysis"/>
    <property type="evidence" value="ECO:0007669"/>
    <property type="project" value="UniProtKB-KW"/>
</dbReference>
<sequence>MPADMNDYFKKKKPSQNNNNNNGDKNNFENPLENMPKGVPAWLIVVGIIAFALFAFKPFTIINSGEVGIKVTTGKFEQKPLGAGLHFYIPVLQKIIPVNTRIRLITYSNDVSRELGDGYRNYEGGLRRNRAIPVLDKRGLTVNIDIAVQYSLKPESAPATIEKWGTSWEEKIINSKVREVVRDVVGQYTAEQLPEMRNEIASAIQTKVRQKVEALSNQPVVLSSVELRNIVLPPKIKEKIEEVQAAKQDVTIAEQEKEKAKQQAQKAAEVARGVAEKNRIEAQGEADKIRIEAQEQAKANKLISDSLTPELIQLEQIKTQAKFNEALKVNKDAQIFLTPGGAVPNIWVDAKGKQQRIMGQQ</sequence>
<dbReference type="AlphaFoldDB" id="A0A1W1CWG0"/>